<dbReference type="CDD" id="cd14686">
    <property type="entry name" value="bZIP"/>
    <property type="match status" value="1"/>
</dbReference>
<evidence type="ECO:0000256" key="1">
    <source>
        <dbReference type="SAM" id="Coils"/>
    </source>
</evidence>
<name>A0A1C0YL62_9BACL</name>
<feature type="coiled-coil region" evidence="1">
    <location>
        <begin position="20"/>
        <end position="58"/>
    </location>
</feature>
<evidence type="ECO:0000313" key="3">
    <source>
        <dbReference type="Proteomes" id="UP000093482"/>
    </source>
</evidence>
<dbReference type="Proteomes" id="UP000093482">
    <property type="component" value="Unassembled WGS sequence"/>
</dbReference>
<reference evidence="2 3" key="1">
    <citation type="submission" date="2016-07" db="EMBL/GenBank/DDBJ databases">
        <title>Caryophanon latum genome sequencing.</title>
        <authorList>
            <person name="Verma A."/>
            <person name="Pal Y."/>
            <person name="Krishnamurthi S."/>
        </authorList>
    </citation>
    <scope>NUCLEOTIDE SEQUENCE [LARGE SCALE GENOMIC DNA]</scope>
    <source>
        <strain evidence="2 3">DSM 14151</strain>
    </source>
</reference>
<proteinExistence type="predicted"/>
<dbReference type="AlphaFoldDB" id="A0A1C0YL62"/>
<protein>
    <submittedName>
        <fullName evidence="2">Uncharacterized protein</fullName>
    </submittedName>
</protein>
<sequence>MTNMHDSLLKDIQLTVSSYIEEQLAEKDAQLLALKQQNQQLQAEVKKLRAQNDVLRQQQQSVAVKKEIVIQTAEQAEKALSLITSTNQPTELRLHTFLQLYRWNIKHLHYSIDVIAALWTSFAQSVPKLPRVTPELTHLHTQFTTASMQSYDVLVTLLTYYNEHAQPYFTMMTDVFYKQANKAHQPFSTFALVAMYAYKQRNDACSDGLYTALWQGELDVVRPHIEPLRQIIPLLPQTGIIAQLLDAPKKPARNVTPSHDWDSFITQATNGKFDRATVVATFMKLIAENKKTNAYTKDFLRSIWKRIFTHYDVAYRTFEAAVKEVKLHDYFIEHDGQGVFMLIRLYNEHDAKEYIRSLLDAVMKQLVANAAYKALDVPILLAIYYSTLAKRYLANAKIQHYYMHDATERAQKMIRRFGAFEQSPSAESFEAAYREVQMVDVYLDKIGVSRKQFGSRVFTSYYTATNTVQSTIDFSVPTHYDPQSMQPLSPEYSLVRFNYKTKKTTDDDRWAALLDAIEEIGLARTVESLRYYIQLRVDDEAFAPMIAIWAYDLQRLQQAYVAGEL</sequence>
<keyword evidence="1" id="KW-0175">Coiled coil</keyword>
<gene>
    <name evidence="2" type="ORF">A6K76_13840</name>
</gene>
<keyword evidence="3" id="KW-1185">Reference proteome</keyword>
<accession>A0A1C0YL62</accession>
<organism evidence="2 3">
    <name type="scientific">Caryophanon latum</name>
    <dbReference type="NCBI Taxonomy" id="33977"/>
    <lineage>
        <taxon>Bacteria</taxon>
        <taxon>Bacillati</taxon>
        <taxon>Bacillota</taxon>
        <taxon>Bacilli</taxon>
        <taxon>Bacillales</taxon>
        <taxon>Caryophanaceae</taxon>
        <taxon>Caryophanon</taxon>
    </lineage>
</organism>
<evidence type="ECO:0000313" key="2">
    <source>
        <dbReference type="EMBL" id="OCS87884.1"/>
    </source>
</evidence>
<dbReference type="EMBL" id="MATO01000054">
    <property type="protein sequence ID" value="OCS87884.1"/>
    <property type="molecule type" value="Genomic_DNA"/>
</dbReference>
<comment type="caution">
    <text evidence="2">The sequence shown here is derived from an EMBL/GenBank/DDBJ whole genome shotgun (WGS) entry which is preliminary data.</text>
</comment>